<dbReference type="Proteomes" id="UP000805193">
    <property type="component" value="Unassembled WGS sequence"/>
</dbReference>
<evidence type="ECO:0000313" key="1">
    <source>
        <dbReference type="EMBL" id="KAG0444754.1"/>
    </source>
</evidence>
<name>A0AC60QYT6_IXOPE</name>
<reference evidence="1 2" key="1">
    <citation type="journal article" date="2020" name="Cell">
        <title>Large-Scale Comparative Analyses of Tick Genomes Elucidate Their Genetic Diversity and Vector Capacities.</title>
        <authorList>
            <consortium name="Tick Genome and Microbiome Consortium (TIGMIC)"/>
            <person name="Jia N."/>
            <person name="Wang J."/>
            <person name="Shi W."/>
            <person name="Du L."/>
            <person name="Sun Y."/>
            <person name="Zhan W."/>
            <person name="Jiang J.F."/>
            <person name="Wang Q."/>
            <person name="Zhang B."/>
            <person name="Ji P."/>
            <person name="Bell-Sakyi L."/>
            <person name="Cui X.M."/>
            <person name="Yuan T.T."/>
            <person name="Jiang B.G."/>
            <person name="Yang W.F."/>
            <person name="Lam T.T."/>
            <person name="Chang Q.C."/>
            <person name="Ding S.J."/>
            <person name="Wang X.J."/>
            <person name="Zhu J.G."/>
            <person name="Ruan X.D."/>
            <person name="Zhao L."/>
            <person name="Wei J.T."/>
            <person name="Ye R.Z."/>
            <person name="Que T.C."/>
            <person name="Du C.H."/>
            <person name="Zhou Y.H."/>
            <person name="Cheng J.X."/>
            <person name="Dai P.F."/>
            <person name="Guo W.B."/>
            <person name="Han X.H."/>
            <person name="Huang E.J."/>
            <person name="Li L.F."/>
            <person name="Wei W."/>
            <person name="Gao Y.C."/>
            <person name="Liu J.Z."/>
            <person name="Shao H.Z."/>
            <person name="Wang X."/>
            <person name="Wang C.C."/>
            <person name="Yang T.C."/>
            <person name="Huo Q.B."/>
            <person name="Li W."/>
            <person name="Chen H.Y."/>
            <person name="Chen S.E."/>
            <person name="Zhou L.G."/>
            <person name="Ni X.B."/>
            <person name="Tian J.H."/>
            <person name="Sheng Y."/>
            <person name="Liu T."/>
            <person name="Pan Y.S."/>
            <person name="Xia L.Y."/>
            <person name="Li J."/>
            <person name="Zhao F."/>
            <person name="Cao W.C."/>
        </authorList>
    </citation>
    <scope>NUCLEOTIDE SEQUENCE [LARGE SCALE GENOMIC DNA]</scope>
    <source>
        <strain evidence="1">Iper-2018</strain>
    </source>
</reference>
<organism evidence="1 2">
    <name type="scientific">Ixodes persulcatus</name>
    <name type="common">Taiga tick</name>
    <dbReference type="NCBI Taxonomy" id="34615"/>
    <lineage>
        <taxon>Eukaryota</taxon>
        <taxon>Metazoa</taxon>
        <taxon>Ecdysozoa</taxon>
        <taxon>Arthropoda</taxon>
        <taxon>Chelicerata</taxon>
        <taxon>Arachnida</taxon>
        <taxon>Acari</taxon>
        <taxon>Parasitiformes</taxon>
        <taxon>Ixodida</taxon>
        <taxon>Ixodoidea</taxon>
        <taxon>Ixodidae</taxon>
        <taxon>Ixodinae</taxon>
        <taxon>Ixodes</taxon>
    </lineage>
</organism>
<accession>A0AC60QYT6</accession>
<gene>
    <name evidence="1" type="ORF">HPB47_013418</name>
</gene>
<proteinExistence type="predicted"/>
<protein>
    <submittedName>
        <fullName evidence="1">Uncharacterized protein</fullName>
    </submittedName>
</protein>
<evidence type="ECO:0000313" key="2">
    <source>
        <dbReference type="Proteomes" id="UP000805193"/>
    </source>
</evidence>
<sequence length="364" mass="41185">MPVKPTLVKVVEVGYVLDNTAHGSPIVRMIFGYGLLIIFIILGFKSTLVCLYVIIGLLVLFILEPLPYQISCVLPLFLFPVLQLLKAKELSGAYMNPEDETPRTGEAIGPRPVPDSIDPNIRTDISSAIEALLDAHHQRTAQELSHRDAALLECTAVCEENLEEMGGNAALANEFELPFSDLTPTEREMLDDILRAIASMLVGLIAMKSPVSRRASLWLLRMTGVRVWRVLLSVMMIAFVVSMFIDPTMATGILAGFMDALVLEMYTNNLRIRYANYLLSVLKLVQRYPWLYDRHRSDHKDQNKRKNSWEDIAQAMEIADRMQVLVQAWRTAVLNQARKRDLHVTALIIDCLELHGIKPFQYCY</sequence>
<dbReference type="EMBL" id="JABSTQ010001528">
    <property type="protein sequence ID" value="KAG0444754.1"/>
    <property type="molecule type" value="Genomic_DNA"/>
</dbReference>
<comment type="caution">
    <text evidence="1">The sequence shown here is derived from an EMBL/GenBank/DDBJ whole genome shotgun (WGS) entry which is preliminary data.</text>
</comment>
<keyword evidence="2" id="KW-1185">Reference proteome</keyword>